<feature type="transmembrane region" description="Helical" evidence="1">
    <location>
        <begin position="45"/>
        <end position="67"/>
    </location>
</feature>
<dbReference type="AlphaFoldDB" id="A0A1Y2L237"/>
<evidence type="ECO:0000313" key="2">
    <source>
        <dbReference type="EMBL" id="OSQ38997.1"/>
    </source>
</evidence>
<feature type="transmembrane region" description="Helical" evidence="1">
    <location>
        <begin position="5"/>
        <end position="25"/>
    </location>
</feature>
<comment type="caution">
    <text evidence="2">The sequence shown here is derived from an EMBL/GenBank/DDBJ whole genome shotgun (WGS) entry which is preliminary data.</text>
</comment>
<dbReference type="RefSeq" id="WP_085581949.1">
    <property type="nucleotide sequence ID" value="NZ_JFKA01000003.1"/>
</dbReference>
<protein>
    <submittedName>
        <fullName evidence="2">Uncharacterized protein</fullName>
    </submittedName>
</protein>
<organism evidence="2 3">
    <name type="scientific">Thalassospira mesophila</name>
    <dbReference type="NCBI Taxonomy" id="1293891"/>
    <lineage>
        <taxon>Bacteria</taxon>
        <taxon>Pseudomonadati</taxon>
        <taxon>Pseudomonadota</taxon>
        <taxon>Alphaproteobacteria</taxon>
        <taxon>Rhodospirillales</taxon>
        <taxon>Thalassospiraceae</taxon>
        <taxon>Thalassospira</taxon>
    </lineage>
</organism>
<sequence length="205" mass="23392">MRKALLYFFLILIISLISILVYTGYQAAGLTSDYRGQLYVFVKSLQWETVLAGALGLLGGVFALIAVNMQREWHTDDNTKIAYIIYNKNYNRMHEDITFILENDDEEELVAAISYSLATELEKTTAEVLSATPIEKKILDITLQLAVSSRSLKLKIKYLNNPREDLGETSFNLSDIIEEIKIINDTLDSVLKQKTYKKLTQKKKN</sequence>
<keyword evidence="1" id="KW-0812">Transmembrane</keyword>
<proteinExistence type="predicted"/>
<gene>
    <name evidence="2" type="ORF">TMES_09885</name>
</gene>
<keyword evidence="1" id="KW-1133">Transmembrane helix</keyword>
<keyword evidence="1" id="KW-0472">Membrane</keyword>
<reference evidence="2 3" key="1">
    <citation type="submission" date="2014-03" db="EMBL/GenBank/DDBJ databases">
        <title>The draft genome sequence of Thalassospira mesophila JCM 18969.</title>
        <authorList>
            <person name="Lai Q."/>
            <person name="Shao Z."/>
        </authorList>
    </citation>
    <scope>NUCLEOTIDE SEQUENCE [LARGE SCALE GENOMIC DNA]</scope>
    <source>
        <strain evidence="2 3">JCM 18969</strain>
    </source>
</reference>
<accession>A0A1Y2L237</accession>
<evidence type="ECO:0000313" key="3">
    <source>
        <dbReference type="Proteomes" id="UP000193391"/>
    </source>
</evidence>
<evidence type="ECO:0000256" key="1">
    <source>
        <dbReference type="SAM" id="Phobius"/>
    </source>
</evidence>
<dbReference type="Proteomes" id="UP000193391">
    <property type="component" value="Unassembled WGS sequence"/>
</dbReference>
<keyword evidence="3" id="KW-1185">Reference proteome</keyword>
<name>A0A1Y2L237_9PROT</name>
<dbReference type="EMBL" id="JFKA01000003">
    <property type="protein sequence ID" value="OSQ38997.1"/>
    <property type="molecule type" value="Genomic_DNA"/>
</dbReference>